<dbReference type="Pfam" id="PF14169">
    <property type="entry name" value="YdjO"/>
    <property type="match status" value="1"/>
</dbReference>
<sequence length="75" mass="8727">MQTDTSKPELFPVPVWRCRSKDCKAWVREELTSSPSPECPLCNESMIRSVKHLPKLVKKHTAVKKKKPEDTLWVH</sequence>
<name>A0ABT1Y9N3_9BACL</name>
<gene>
    <name evidence="1" type="ORF">NV381_01670</name>
</gene>
<protein>
    <submittedName>
        <fullName evidence="1">Cold-shock protein</fullName>
    </submittedName>
</protein>
<dbReference type="Proteomes" id="UP001300012">
    <property type="component" value="Unassembled WGS sequence"/>
</dbReference>
<accession>A0ABT1Y9N3</accession>
<dbReference type="InterPro" id="IPR025916">
    <property type="entry name" value="YdjO"/>
</dbReference>
<dbReference type="RefSeq" id="WP_258211510.1">
    <property type="nucleotide sequence ID" value="NZ_JANQBD010000001.1"/>
</dbReference>
<dbReference type="EMBL" id="JANQBD010000001">
    <property type="protein sequence ID" value="MCR8629901.1"/>
    <property type="molecule type" value="Genomic_DNA"/>
</dbReference>
<reference evidence="1 2" key="1">
    <citation type="submission" date="2022-08" db="EMBL/GenBank/DDBJ databases">
        <title>Paenibacillus endoradicis sp. nov., Paenibacillus radicibacter sp. nov and Paenibacillus pararadicis sp. nov., three cold-adapted plant growth-promoting bacteria isolated from root of Larix gmelinii in Great Khingan.</title>
        <authorList>
            <person name="Xue H."/>
        </authorList>
    </citation>
    <scope>NUCLEOTIDE SEQUENCE [LARGE SCALE GENOMIC DNA]</scope>
    <source>
        <strain evidence="1 2">N5-1-1-5</strain>
    </source>
</reference>
<organism evidence="1 2">
    <name type="scientific">Paenibacillus radicis</name>
    <name type="common">ex Xue et al. 2023</name>
    <dbReference type="NCBI Taxonomy" id="2972489"/>
    <lineage>
        <taxon>Bacteria</taxon>
        <taxon>Bacillati</taxon>
        <taxon>Bacillota</taxon>
        <taxon>Bacilli</taxon>
        <taxon>Bacillales</taxon>
        <taxon>Paenibacillaceae</taxon>
        <taxon>Paenibacillus</taxon>
    </lineage>
</organism>
<evidence type="ECO:0000313" key="2">
    <source>
        <dbReference type="Proteomes" id="UP001300012"/>
    </source>
</evidence>
<keyword evidence="2" id="KW-1185">Reference proteome</keyword>
<proteinExistence type="predicted"/>
<comment type="caution">
    <text evidence="1">The sequence shown here is derived from an EMBL/GenBank/DDBJ whole genome shotgun (WGS) entry which is preliminary data.</text>
</comment>
<evidence type="ECO:0000313" key="1">
    <source>
        <dbReference type="EMBL" id="MCR8629901.1"/>
    </source>
</evidence>